<name>A0A699ZIB8_HAELA</name>
<dbReference type="InterPro" id="IPR036052">
    <property type="entry name" value="TrpB-like_PALP_sf"/>
</dbReference>
<comment type="caution">
    <text evidence="4">The sequence shown here is derived from an EMBL/GenBank/DDBJ whole genome shotgun (WGS) entry which is preliminary data.</text>
</comment>
<dbReference type="GO" id="GO:0019148">
    <property type="term" value="F:D-cysteine desulfhydrase activity"/>
    <property type="evidence" value="ECO:0007669"/>
    <property type="project" value="TreeGrafter"/>
</dbReference>
<dbReference type="PANTHER" id="PTHR43780:SF2">
    <property type="entry name" value="1-AMINOCYCLOPROPANE-1-CARBOXYLATE DEAMINASE-RELATED"/>
    <property type="match status" value="1"/>
</dbReference>
<sequence length="101" mass="10364">YLGLPCHLLLRTSRQKVTSDPGLEGNLLVSRLVGATLHLVTKSEYASVGSAALGEQLVAELREQGRNPFLIPVGGSNALGTWGYLQACGSGGTTAGLALGS</sequence>
<evidence type="ECO:0000256" key="2">
    <source>
        <dbReference type="ARBA" id="ARBA00008639"/>
    </source>
</evidence>
<dbReference type="AlphaFoldDB" id="A0A699ZIB8"/>
<dbReference type="Gene3D" id="3.40.50.1100">
    <property type="match status" value="1"/>
</dbReference>
<evidence type="ECO:0000313" key="4">
    <source>
        <dbReference type="EMBL" id="GFH18816.1"/>
    </source>
</evidence>
<evidence type="ECO:0000256" key="1">
    <source>
        <dbReference type="ARBA" id="ARBA00001933"/>
    </source>
</evidence>
<dbReference type="PANTHER" id="PTHR43780">
    <property type="entry name" value="1-AMINOCYCLOPROPANE-1-CARBOXYLATE DEAMINASE-RELATED"/>
    <property type="match status" value="1"/>
</dbReference>
<dbReference type="SUPFAM" id="SSF53686">
    <property type="entry name" value="Tryptophan synthase beta subunit-like PLP-dependent enzymes"/>
    <property type="match status" value="1"/>
</dbReference>
<evidence type="ECO:0000313" key="5">
    <source>
        <dbReference type="Proteomes" id="UP000485058"/>
    </source>
</evidence>
<proteinExistence type="inferred from homology"/>
<dbReference type="EMBL" id="BLLF01001362">
    <property type="protein sequence ID" value="GFH18816.1"/>
    <property type="molecule type" value="Genomic_DNA"/>
</dbReference>
<dbReference type="Proteomes" id="UP000485058">
    <property type="component" value="Unassembled WGS sequence"/>
</dbReference>
<comment type="cofactor">
    <cofactor evidence="1">
        <name>pyridoxal 5'-phosphate</name>
        <dbReference type="ChEBI" id="CHEBI:597326"/>
    </cofactor>
</comment>
<reference evidence="4 5" key="1">
    <citation type="submission" date="2020-02" db="EMBL/GenBank/DDBJ databases">
        <title>Draft genome sequence of Haematococcus lacustris strain NIES-144.</title>
        <authorList>
            <person name="Morimoto D."/>
            <person name="Nakagawa S."/>
            <person name="Yoshida T."/>
            <person name="Sawayama S."/>
        </authorList>
    </citation>
    <scope>NUCLEOTIDE SEQUENCE [LARGE SCALE GENOMIC DNA]</scope>
    <source>
        <strain evidence="4 5">NIES-144</strain>
    </source>
</reference>
<comment type="similarity">
    <text evidence="2">Belongs to the ACC deaminase/D-cysteine desulfhydrase family.</text>
</comment>
<feature type="non-terminal residue" evidence="4">
    <location>
        <position position="101"/>
    </location>
</feature>
<evidence type="ECO:0000256" key="3">
    <source>
        <dbReference type="ARBA" id="ARBA00022898"/>
    </source>
</evidence>
<feature type="non-terminal residue" evidence="4">
    <location>
        <position position="1"/>
    </location>
</feature>
<accession>A0A699ZIB8</accession>
<keyword evidence="3" id="KW-0663">Pyridoxal phosphate</keyword>
<gene>
    <name evidence="4" type="ORF">HaLaN_15679</name>
</gene>
<dbReference type="InterPro" id="IPR027278">
    <property type="entry name" value="ACCD_DCysDesulf"/>
</dbReference>
<organism evidence="4 5">
    <name type="scientific">Haematococcus lacustris</name>
    <name type="common">Green alga</name>
    <name type="synonym">Haematococcus pluvialis</name>
    <dbReference type="NCBI Taxonomy" id="44745"/>
    <lineage>
        <taxon>Eukaryota</taxon>
        <taxon>Viridiplantae</taxon>
        <taxon>Chlorophyta</taxon>
        <taxon>core chlorophytes</taxon>
        <taxon>Chlorophyceae</taxon>
        <taxon>CS clade</taxon>
        <taxon>Chlamydomonadales</taxon>
        <taxon>Haematococcaceae</taxon>
        <taxon>Haematococcus</taxon>
    </lineage>
</organism>
<protein>
    <submittedName>
        <fullName evidence="4">PALP domain-containing protein</fullName>
    </submittedName>
</protein>
<keyword evidence="5" id="KW-1185">Reference proteome</keyword>